<protein>
    <submittedName>
        <fullName evidence="1">Uncharacterized protein</fullName>
    </submittedName>
</protein>
<sequence length="63" mass="6669">MRRPLQQLTITKKMIKSTASIAMLGLVSYAAHALIVPGSQITNIASGDYVDALGNTLVINSNP</sequence>
<dbReference type="EMBL" id="JAVLSF010000469">
    <property type="protein sequence ID" value="MDR9778101.1"/>
    <property type="molecule type" value="Genomic_DNA"/>
</dbReference>
<reference evidence="1" key="1">
    <citation type="submission" date="2023-04" db="EMBL/GenBank/DDBJ databases">
        <title>Genomic characterization of faba bean (Vicia faba) microsymbionts in Mexican soils.</title>
        <authorList>
            <person name="Rivera Orduna F.N."/>
            <person name="Guevara-Luna J."/>
            <person name="Yan J."/>
            <person name="Arroyo-Herrera I."/>
            <person name="Li Y."/>
            <person name="Vasquez-Murrieta M.S."/>
            <person name="Wang E.T."/>
        </authorList>
    </citation>
    <scope>NUCLEOTIDE SEQUENCE</scope>
    <source>
        <strain evidence="1">CH26</strain>
    </source>
</reference>
<proteinExistence type="predicted"/>
<evidence type="ECO:0000313" key="2">
    <source>
        <dbReference type="Proteomes" id="UP001268610"/>
    </source>
</evidence>
<dbReference type="Proteomes" id="UP001268610">
    <property type="component" value="Unassembled WGS sequence"/>
</dbReference>
<dbReference type="RefSeq" id="WP_310866228.1">
    <property type="nucleotide sequence ID" value="NZ_JAVLSF010000469.1"/>
</dbReference>
<feature type="non-terminal residue" evidence="1">
    <location>
        <position position="63"/>
    </location>
</feature>
<dbReference type="AlphaFoldDB" id="A0AAJ2H016"/>
<organism evidence="1 2">
    <name type="scientific">Rhizobium hidalgonense</name>
    <dbReference type="NCBI Taxonomy" id="1538159"/>
    <lineage>
        <taxon>Bacteria</taxon>
        <taxon>Pseudomonadati</taxon>
        <taxon>Pseudomonadota</taxon>
        <taxon>Alphaproteobacteria</taxon>
        <taxon>Hyphomicrobiales</taxon>
        <taxon>Rhizobiaceae</taxon>
        <taxon>Rhizobium/Agrobacterium group</taxon>
        <taxon>Rhizobium</taxon>
    </lineage>
</organism>
<evidence type="ECO:0000313" key="1">
    <source>
        <dbReference type="EMBL" id="MDR9778101.1"/>
    </source>
</evidence>
<gene>
    <name evidence="1" type="ORF">RJJ65_36815</name>
</gene>
<accession>A0AAJ2H016</accession>
<name>A0AAJ2H016_9HYPH</name>
<comment type="caution">
    <text evidence="1">The sequence shown here is derived from an EMBL/GenBank/DDBJ whole genome shotgun (WGS) entry which is preliminary data.</text>
</comment>